<organism evidence="1 2">
    <name type="scientific">Eumeta variegata</name>
    <name type="common">Bagworm moth</name>
    <name type="synonym">Eumeta japonica</name>
    <dbReference type="NCBI Taxonomy" id="151549"/>
    <lineage>
        <taxon>Eukaryota</taxon>
        <taxon>Metazoa</taxon>
        <taxon>Ecdysozoa</taxon>
        <taxon>Arthropoda</taxon>
        <taxon>Hexapoda</taxon>
        <taxon>Insecta</taxon>
        <taxon>Pterygota</taxon>
        <taxon>Neoptera</taxon>
        <taxon>Endopterygota</taxon>
        <taxon>Lepidoptera</taxon>
        <taxon>Glossata</taxon>
        <taxon>Ditrysia</taxon>
        <taxon>Tineoidea</taxon>
        <taxon>Psychidae</taxon>
        <taxon>Oiketicinae</taxon>
        <taxon>Eumeta</taxon>
    </lineage>
</organism>
<comment type="caution">
    <text evidence="1">The sequence shown here is derived from an EMBL/GenBank/DDBJ whole genome shotgun (WGS) entry which is preliminary data.</text>
</comment>
<dbReference type="Proteomes" id="UP000299102">
    <property type="component" value="Unassembled WGS sequence"/>
</dbReference>
<dbReference type="AlphaFoldDB" id="A0A4C1XEZ3"/>
<keyword evidence="2" id="KW-1185">Reference proteome</keyword>
<evidence type="ECO:0000313" key="1">
    <source>
        <dbReference type="EMBL" id="GBP62501.1"/>
    </source>
</evidence>
<gene>
    <name evidence="1" type="ORF">EVAR_44741_1</name>
</gene>
<protein>
    <submittedName>
        <fullName evidence="1">Uncharacterized protein</fullName>
    </submittedName>
</protein>
<name>A0A4C1XEZ3_EUMVA</name>
<sequence length="136" mass="15050">MQQPPDTRTDTATHRRRVNRIVGVETLAVATGRHAIQWSSRLDCSDEAQYSSRLVPRRGKTRTGEVCFGTLIVCGSMDDKVDDVFELMEERRLDIICVNETKTKVVVEPLNADPSIVIGLALIRVNEDAAAVLALS</sequence>
<evidence type="ECO:0000313" key="2">
    <source>
        <dbReference type="Proteomes" id="UP000299102"/>
    </source>
</evidence>
<accession>A0A4C1XEZ3</accession>
<proteinExistence type="predicted"/>
<reference evidence="1 2" key="1">
    <citation type="journal article" date="2019" name="Commun. Biol.">
        <title>The bagworm genome reveals a unique fibroin gene that provides high tensile strength.</title>
        <authorList>
            <person name="Kono N."/>
            <person name="Nakamura H."/>
            <person name="Ohtoshi R."/>
            <person name="Tomita M."/>
            <person name="Numata K."/>
            <person name="Arakawa K."/>
        </authorList>
    </citation>
    <scope>NUCLEOTIDE SEQUENCE [LARGE SCALE GENOMIC DNA]</scope>
</reference>
<dbReference type="OrthoDB" id="193499at2759"/>
<dbReference type="EMBL" id="BGZK01000842">
    <property type="protein sequence ID" value="GBP62501.1"/>
    <property type="molecule type" value="Genomic_DNA"/>
</dbReference>